<evidence type="ECO:0000256" key="1">
    <source>
        <dbReference type="ARBA" id="ARBA00004141"/>
    </source>
</evidence>
<dbReference type="PANTHER" id="PTHR43840">
    <property type="entry name" value="MITOCHONDRIAL METAL TRANSPORTER 1-RELATED"/>
    <property type="match status" value="1"/>
</dbReference>
<feature type="transmembrane region" description="Helical" evidence="6">
    <location>
        <begin position="123"/>
        <end position="143"/>
    </location>
</feature>
<organism evidence="8 9">
    <name type="scientific">Vreelandella hamiltonii</name>
    <dbReference type="NCBI Taxonomy" id="502829"/>
    <lineage>
        <taxon>Bacteria</taxon>
        <taxon>Pseudomonadati</taxon>
        <taxon>Pseudomonadota</taxon>
        <taxon>Gammaproteobacteria</taxon>
        <taxon>Oceanospirillales</taxon>
        <taxon>Halomonadaceae</taxon>
        <taxon>Vreelandella</taxon>
    </lineage>
</organism>
<name>A0A8H9ITG4_9GAMM</name>
<dbReference type="GO" id="GO:0005886">
    <property type="term" value="C:plasma membrane"/>
    <property type="evidence" value="ECO:0007669"/>
    <property type="project" value="TreeGrafter"/>
</dbReference>
<evidence type="ECO:0000256" key="6">
    <source>
        <dbReference type="SAM" id="Phobius"/>
    </source>
</evidence>
<sequence length="313" mass="34022">MRSFDLSDESGVLRTSIAVTLVIAGLGIGFGLMSGSFSIMFDGIYALVDASMSLLSLLVVNLITSFVSSKGLSRKLRERFSVGFWHLEPMVLGVNGTLLIGVAVYALVNAISSLLEGGRELEFGWAIVYAVITLVACVATAIVEARANRRIGSDFVRLDVRGWIMSAGITAALLVAFSLGYLVQGTSWESISPYIDPAVLAVVCVIIIPLPISTVRRALADIFLVTPSALKQHVDQVAQAFVQQHGFTTYRAYIARVGRSREIELYFIVPADAHPRTIGEWDALRNEVSDLLGDEGPHRWLTVVFTGDLEWAD</sequence>
<comment type="subcellular location">
    <subcellularLocation>
        <location evidence="1">Membrane</location>
        <topology evidence="1">Multi-pass membrane protein</topology>
    </subcellularLocation>
</comment>
<evidence type="ECO:0000256" key="3">
    <source>
        <dbReference type="ARBA" id="ARBA00022692"/>
    </source>
</evidence>
<evidence type="ECO:0000259" key="7">
    <source>
        <dbReference type="Pfam" id="PF01545"/>
    </source>
</evidence>
<dbReference type="GO" id="GO:0006882">
    <property type="term" value="P:intracellular zinc ion homeostasis"/>
    <property type="evidence" value="ECO:0007669"/>
    <property type="project" value="TreeGrafter"/>
</dbReference>
<feature type="domain" description="Cation efflux protein transmembrane" evidence="7">
    <location>
        <begin position="15"/>
        <end position="221"/>
    </location>
</feature>
<dbReference type="Proteomes" id="UP000623776">
    <property type="component" value="Unassembled WGS sequence"/>
</dbReference>
<gene>
    <name evidence="8" type="ORF">GCM10007157_05370</name>
</gene>
<feature type="transmembrane region" description="Helical" evidence="6">
    <location>
        <begin position="163"/>
        <end position="182"/>
    </location>
</feature>
<dbReference type="GO" id="GO:0015341">
    <property type="term" value="F:zinc efflux antiporter activity"/>
    <property type="evidence" value="ECO:0007669"/>
    <property type="project" value="TreeGrafter"/>
</dbReference>
<dbReference type="InterPro" id="IPR058533">
    <property type="entry name" value="Cation_efflux_TM"/>
</dbReference>
<feature type="transmembrane region" description="Helical" evidence="6">
    <location>
        <begin position="12"/>
        <end position="32"/>
    </location>
</feature>
<evidence type="ECO:0000313" key="9">
    <source>
        <dbReference type="Proteomes" id="UP000623776"/>
    </source>
</evidence>
<evidence type="ECO:0000256" key="4">
    <source>
        <dbReference type="ARBA" id="ARBA00022989"/>
    </source>
</evidence>
<accession>A0A8H9ITG4</accession>
<dbReference type="SUPFAM" id="SSF161111">
    <property type="entry name" value="Cation efflux protein transmembrane domain-like"/>
    <property type="match status" value="1"/>
</dbReference>
<dbReference type="EMBL" id="BMXN01000002">
    <property type="protein sequence ID" value="GHD55496.1"/>
    <property type="molecule type" value="Genomic_DNA"/>
</dbReference>
<keyword evidence="3 6" id="KW-0812">Transmembrane</keyword>
<dbReference type="InterPro" id="IPR050291">
    <property type="entry name" value="CDF_Transporter"/>
</dbReference>
<keyword evidence="5 6" id="KW-0472">Membrane</keyword>
<dbReference type="GO" id="GO:0015093">
    <property type="term" value="F:ferrous iron transmembrane transporter activity"/>
    <property type="evidence" value="ECO:0007669"/>
    <property type="project" value="TreeGrafter"/>
</dbReference>
<dbReference type="AlphaFoldDB" id="A0A8H9ITG4"/>
<comment type="caution">
    <text evidence="8">The sequence shown here is derived from an EMBL/GenBank/DDBJ whole genome shotgun (WGS) entry which is preliminary data.</text>
</comment>
<dbReference type="Gene3D" id="1.20.1510.10">
    <property type="entry name" value="Cation efflux protein transmembrane domain"/>
    <property type="match status" value="1"/>
</dbReference>
<proteinExistence type="predicted"/>
<evidence type="ECO:0000313" key="8">
    <source>
        <dbReference type="EMBL" id="GHD55496.1"/>
    </source>
</evidence>
<keyword evidence="2" id="KW-0813">Transport</keyword>
<evidence type="ECO:0000256" key="5">
    <source>
        <dbReference type="ARBA" id="ARBA00023136"/>
    </source>
</evidence>
<dbReference type="PANTHER" id="PTHR43840:SF15">
    <property type="entry name" value="MITOCHONDRIAL METAL TRANSPORTER 1-RELATED"/>
    <property type="match status" value="1"/>
</dbReference>
<feature type="transmembrane region" description="Helical" evidence="6">
    <location>
        <begin position="44"/>
        <end position="69"/>
    </location>
</feature>
<keyword evidence="9" id="KW-1185">Reference proteome</keyword>
<dbReference type="RefSeq" id="WP_189462747.1">
    <property type="nucleotide sequence ID" value="NZ_BMXN01000002.1"/>
</dbReference>
<keyword evidence="4 6" id="KW-1133">Transmembrane helix</keyword>
<dbReference type="GO" id="GO:0015086">
    <property type="term" value="F:cadmium ion transmembrane transporter activity"/>
    <property type="evidence" value="ECO:0007669"/>
    <property type="project" value="TreeGrafter"/>
</dbReference>
<evidence type="ECO:0000256" key="2">
    <source>
        <dbReference type="ARBA" id="ARBA00022448"/>
    </source>
</evidence>
<feature type="transmembrane region" description="Helical" evidence="6">
    <location>
        <begin position="194"/>
        <end position="212"/>
    </location>
</feature>
<feature type="transmembrane region" description="Helical" evidence="6">
    <location>
        <begin position="90"/>
        <end position="111"/>
    </location>
</feature>
<reference evidence="9" key="1">
    <citation type="journal article" date="2019" name="Int. J. Syst. Evol. Microbiol.">
        <title>The Global Catalogue of Microorganisms (GCM) 10K type strain sequencing project: providing services to taxonomists for standard genome sequencing and annotation.</title>
        <authorList>
            <consortium name="The Broad Institute Genomics Platform"/>
            <consortium name="The Broad Institute Genome Sequencing Center for Infectious Disease"/>
            <person name="Wu L."/>
            <person name="Ma J."/>
        </authorList>
    </citation>
    <scope>NUCLEOTIDE SEQUENCE [LARGE SCALE GENOMIC DNA]</scope>
    <source>
        <strain evidence="9">KCTC 22154</strain>
    </source>
</reference>
<dbReference type="InterPro" id="IPR027469">
    <property type="entry name" value="Cation_efflux_TMD_sf"/>
</dbReference>
<protein>
    <submittedName>
        <fullName evidence="8">Cation diffusion facilitator transporter</fullName>
    </submittedName>
</protein>
<dbReference type="Pfam" id="PF01545">
    <property type="entry name" value="Cation_efflux"/>
    <property type="match status" value="1"/>
</dbReference>